<dbReference type="GO" id="GO:0004105">
    <property type="term" value="F:choline-phosphate cytidylyltransferase activity"/>
    <property type="evidence" value="ECO:0007669"/>
    <property type="project" value="UniProtKB-EC"/>
</dbReference>
<dbReference type="EC" id="2.7.7.15" evidence="2"/>
<evidence type="ECO:0000256" key="3">
    <source>
        <dbReference type="SAM" id="MobiDB-lite"/>
    </source>
</evidence>
<dbReference type="Proteomes" id="UP000838756">
    <property type="component" value="Unassembled WGS sequence"/>
</dbReference>
<dbReference type="AlphaFoldDB" id="A0A8S4SGM4"/>
<dbReference type="InterPro" id="IPR014729">
    <property type="entry name" value="Rossmann-like_a/b/a_fold"/>
</dbReference>
<evidence type="ECO:0000256" key="1">
    <source>
        <dbReference type="ARBA" id="ARBA00025706"/>
    </source>
</evidence>
<dbReference type="InterPro" id="IPR004821">
    <property type="entry name" value="Cyt_trans-like"/>
</dbReference>
<sequence length="265" mass="30575">MTEDERYEAVRHCRYVDEVVRDAPWEYDEEFLEKHKIDFIAHDDIPYTTQDCEDTYAMIKAKDMFVATERTEGVSTSDIVARIVRDYDMYVRRNLARGYSAKELNVSFLNEKKFRLQNKMDELKDKGKKVMTNIGEKRVDILTKWEEKSRELIDAFLLLFGPDGRLTNIWNESKGRLMQALSQPPSPRGSPAPSENGDDPEPLNRGSASPPPPKSRRRCELLWDQQADASSSECIGESEEAVQRQLTDDGSDESDEEYQDTSPYL</sequence>
<dbReference type="InterPro" id="IPR045049">
    <property type="entry name" value="Pcy1-like"/>
</dbReference>
<name>A0A8S4SGM4_9NEOP</name>
<gene>
    <name evidence="5" type="primary">jg26818</name>
    <name evidence="5" type="ORF">PAEG_LOCUS24105</name>
</gene>
<evidence type="ECO:0000313" key="6">
    <source>
        <dbReference type="Proteomes" id="UP000838756"/>
    </source>
</evidence>
<comment type="pathway">
    <text evidence="1">Phospholipid metabolism; phosphatidylcholine biosynthesis; phosphatidylcholine from phosphocholine: step 1/2.</text>
</comment>
<evidence type="ECO:0000313" key="5">
    <source>
        <dbReference type="EMBL" id="CAH2262185.1"/>
    </source>
</evidence>
<feature type="region of interest" description="Disordered" evidence="3">
    <location>
        <begin position="179"/>
        <end position="265"/>
    </location>
</feature>
<protein>
    <recommendedName>
        <fullName evidence="2">choline-phosphate cytidylyltransferase</fullName>
        <ecNumber evidence="2">2.7.7.15</ecNumber>
    </recommendedName>
</protein>
<keyword evidence="6" id="KW-1185">Reference proteome</keyword>
<proteinExistence type="predicted"/>
<dbReference type="Gene3D" id="3.40.50.620">
    <property type="entry name" value="HUPs"/>
    <property type="match status" value="1"/>
</dbReference>
<reference evidence="5" key="1">
    <citation type="submission" date="2022-03" db="EMBL/GenBank/DDBJ databases">
        <authorList>
            <person name="Lindestad O."/>
        </authorList>
    </citation>
    <scope>NUCLEOTIDE SEQUENCE</scope>
</reference>
<dbReference type="EMBL" id="CAKXAJ010026211">
    <property type="protein sequence ID" value="CAH2262185.1"/>
    <property type="molecule type" value="Genomic_DNA"/>
</dbReference>
<dbReference type="PANTHER" id="PTHR10739:SF13">
    <property type="entry name" value="CHOLINE-PHOSPHATE CYTIDYLYLTRANSFERASE"/>
    <property type="match status" value="1"/>
</dbReference>
<feature type="domain" description="Cytidyltransferase-like" evidence="4">
    <location>
        <begin position="1"/>
        <end position="82"/>
    </location>
</feature>
<dbReference type="SUPFAM" id="SSF52374">
    <property type="entry name" value="Nucleotidylyl transferase"/>
    <property type="match status" value="1"/>
</dbReference>
<feature type="compositionally biased region" description="Acidic residues" evidence="3">
    <location>
        <begin position="249"/>
        <end position="259"/>
    </location>
</feature>
<dbReference type="OrthoDB" id="17102at2759"/>
<comment type="caution">
    <text evidence="5">The sequence shown here is derived from an EMBL/GenBank/DDBJ whole genome shotgun (WGS) entry which is preliminary data.</text>
</comment>
<organism evidence="5 6">
    <name type="scientific">Pararge aegeria aegeria</name>
    <dbReference type="NCBI Taxonomy" id="348720"/>
    <lineage>
        <taxon>Eukaryota</taxon>
        <taxon>Metazoa</taxon>
        <taxon>Ecdysozoa</taxon>
        <taxon>Arthropoda</taxon>
        <taxon>Hexapoda</taxon>
        <taxon>Insecta</taxon>
        <taxon>Pterygota</taxon>
        <taxon>Neoptera</taxon>
        <taxon>Endopterygota</taxon>
        <taxon>Lepidoptera</taxon>
        <taxon>Glossata</taxon>
        <taxon>Ditrysia</taxon>
        <taxon>Papilionoidea</taxon>
        <taxon>Nymphalidae</taxon>
        <taxon>Satyrinae</taxon>
        <taxon>Satyrini</taxon>
        <taxon>Parargina</taxon>
        <taxon>Pararge</taxon>
    </lineage>
</organism>
<dbReference type="Pfam" id="PF01467">
    <property type="entry name" value="CTP_transf_like"/>
    <property type="match status" value="1"/>
</dbReference>
<dbReference type="GO" id="GO:0031210">
    <property type="term" value="F:phosphatidylcholine binding"/>
    <property type="evidence" value="ECO:0007669"/>
    <property type="project" value="TreeGrafter"/>
</dbReference>
<accession>A0A8S4SGM4</accession>
<dbReference type="PANTHER" id="PTHR10739">
    <property type="entry name" value="CYTIDYLYLTRANSFERASE"/>
    <property type="match status" value="1"/>
</dbReference>
<evidence type="ECO:0000256" key="2">
    <source>
        <dbReference type="ARBA" id="ARBA00026101"/>
    </source>
</evidence>
<evidence type="ECO:0000259" key="4">
    <source>
        <dbReference type="Pfam" id="PF01467"/>
    </source>
</evidence>